<comment type="subcellular location">
    <subcellularLocation>
        <location evidence="1">Nucleus</location>
    </subcellularLocation>
</comment>
<dbReference type="SUPFAM" id="SSF53300">
    <property type="entry name" value="vWA-like"/>
    <property type="match status" value="1"/>
</dbReference>
<dbReference type="GO" id="GO:0005524">
    <property type="term" value="F:ATP binding"/>
    <property type="evidence" value="ECO:0007669"/>
    <property type="project" value="UniProtKB-KW"/>
</dbReference>
<dbReference type="KEGG" id="aplc:110974898"/>
<dbReference type="Pfam" id="PF02037">
    <property type="entry name" value="SAP"/>
    <property type="match status" value="1"/>
</dbReference>
<protein>
    <submittedName>
        <fullName evidence="15">X-ray repair cross-complementing protein 6-like</fullName>
    </submittedName>
</protein>
<keyword evidence="10" id="KW-0234">DNA repair</keyword>
<keyword evidence="3" id="KW-0547">Nucleotide-binding</keyword>
<keyword evidence="4" id="KW-0227">DNA damage</keyword>
<evidence type="ECO:0000256" key="4">
    <source>
        <dbReference type="ARBA" id="ARBA00022763"/>
    </source>
</evidence>
<feature type="region of interest" description="Disordered" evidence="12">
    <location>
        <begin position="247"/>
        <end position="266"/>
    </location>
</feature>
<dbReference type="RefSeq" id="XP_022082525.1">
    <property type="nucleotide sequence ID" value="XM_022226833.1"/>
</dbReference>
<dbReference type="InterPro" id="IPR006165">
    <property type="entry name" value="Ku70"/>
</dbReference>
<keyword evidence="14" id="KW-1185">Reference proteome</keyword>
<keyword evidence="7" id="KW-0067">ATP-binding</keyword>
<evidence type="ECO:0000256" key="2">
    <source>
        <dbReference type="ARBA" id="ARBA00005240"/>
    </source>
</evidence>
<evidence type="ECO:0000256" key="8">
    <source>
        <dbReference type="ARBA" id="ARBA00023125"/>
    </source>
</evidence>
<dbReference type="GO" id="GO:0042162">
    <property type="term" value="F:telomeric DNA binding"/>
    <property type="evidence" value="ECO:0007669"/>
    <property type="project" value="InterPro"/>
</dbReference>
<evidence type="ECO:0000256" key="1">
    <source>
        <dbReference type="ARBA" id="ARBA00004123"/>
    </source>
</evidence>
<dbReference type="OrthoDB" id="3249161at2759"/>
<dbReference type="InterPro" id="IPR006164">
    <property type="entry name" value="DNA_bd_Ku70/Ku80"/>
</dbReference>
<dbReference type="PIRSF" id="PIRSF003033">
    <property type="entry name" value="Ku70"/>
    <property type="match status" value="1"/>
</dbReference>
<dbReference type="Gene3D" id="3.40.50.410">
    <property type="entry name" value="von Willebrand factor, type A domain"/>
    <property type="match status" value="1"/>
</dbReference>
<dbReference type="PANTHER" id="PTHR12604">
    <property type="entry name" value="KU AUTOANTIGEN DNA HELICASE"/>
    <property type="match status" value="1"/>
</dbReference>
<dbReference type="InterPro" id="IPR016194">
    <property type="entry name" value="SPOC-like_C_dom_sf"/>
</dbReference>
<proteinExistence type="inferred from homology"/>
<evidence type="ECO:0000259" key="13">
    <source>
        <dbReference type="SMART" id="SM00559"/>
    </source>
</evidence>
<dbReference type="SUPFAM" id="SSF100939">
    <property type="entry name" value="SPOC domain-like"/>
    <property type="match status" value="1"/>
</dbReference>
<dbReference type="Pfam" id="PF02735">
    <property type="entry name" value="Ku"/>
    <property type="match status" value="1"/>
</dbReference>
<dbReference type="Gene3D" id="4.10.970.10">
    <property type="entry name" value="Ku70, bridge and pillars"/>
    <property type="match status" value="1"/>
</dbReference>
<dbReference type="GO" id="GO:0004386">
    <property type="term" value="F:helicase activity"/>
    <property type="evidence" value="ECO:0007669"/>
    <property type="project" value="UniProtKB-KW"/>
</dbReference>
<organism evidence="14 15">
    <name type="scientific">Acanthaster planci</name>
    <name type="common">Crown-of-thorns starfish</name>
    <dbReference type="NCBI Taxonomy" id="133434"/>
    <lineage>
        <taxon>Eukaryota</taxon>
        <taxon>Metazoa</taxon>
        <taxon>Echinodermata</taxon>
        <taxon>Eleutherozoa</taxon>
        <taxon>Asterozoa</taxon>
        <taxon>Asteroidea</taxon>
        <taxon>Valvatacea</taxon>
        <taxon>Valvatida</taxon>
        <taxon>Acanthasteridae</taxon>
        <taxon>Acanthaster</taxon>
    </lineage>
</organism>
<evidence type="ECO:0000313" key="15">
    <source>
        <dbReference type="RefSeq" id="XP_022082525.1"/>
    </source>
</evidence>
<evidence type="ECO:0000256" key="11">
    <source>
        <dbReference type="ARBA" id="ARBA00023242"/>
    </source>
</evidence>
<dbReference type="InterPro" id="IPR003034">
    <property type="entry name" value="SAP_dom"/>
</dbReference>
<dbReference type="Gene3D" id="1.10.1600.10">
    <property type="match status" value="1"/>
</dbReference>
<dbReference type="GO" id="GO:0043564">
    <property type="term" value="C:Ku70:Ku80 complex"/>
    <property type="evidence" value="ECO:0007669"/>
    <property type="project" value="InterPro"/>
</dbReference>
<dbReference type="SMART" id="SM00559">
    <property type="entry name" value="Ku78"/>
    <property type="match status" value="1"/>
</dbReference>
<reference evidence="15" key="1">
    <citation type="submission" date="2025-08" db="UniProtKB">
        <authorList>
            <consortium name="RefSeq"/>
        </authorList>
    </citation>
    <scope>IDENTIFICATION</scope>
</reference>
<evidence type="ECO:0000256" key="3">
    <source>
        <dbReference type="ARBA" id="ARBA00022741"/>
    </source>
</evidence>
<evidence type="ECO:0000256" key="12">
    <source>
        <dbReference type="SAM" id="MobiDB-lite"/>
    </source>
</evidence>
<evidence type="ECO:0000256" key="5">
    <source>
        <dbReference type="ARBA" id="ARBA00022801"/>
    </source>
</evidence>
<dbReference type="Gene3D" id="1.10.720.30">
    <property type="entry name" value="SAP domain"/>
    <property type="match status" value="1"/>
</dbReference>
<dbReference type="AlphaFoldDB" id="A0A8B7XRA3"/>
<dbReference type="GO" id="GO:0006303">
    <property type="term" value="P:double-strand break repair via nonhomologous end joining"/>
    <property type="evidence" value="ECO:0007669"/>
    <property type="project" value="InterPro"/>
</dbReference>
<keyword evidence="9" id="KW-0233">DNA recombination</keyword>
<evidence type="ECO:0000256" key="10">
    <source>
        <dbReference type="ARBA" id="ARBA00023204"/>
    </source>
</evidence>
<keyword evidence="6" id="KW-0347">Helicase</keyword>
<accession>A0A8B7XRA3</accession>
<keyword evidence="5" id="KW-0378">Hydrolase</keyword>
<dbReference type="GO" id="GO:0003690">
    <property type="term" value="F:double-stranded DNA binding"/>
    <property type="evidence" value="ECO:0007669"/>
    <property type="project" value="TreeGrafter"/>
</dbReference>
<dbReference type="Gene3D" id="2.40.290.10">
    <property type="match status" value="1"/>
</dbReference>
<keyword evidence="11" id="KW-0539">Nucleus</keyword>
<evidence type="ECO:0000256" key="7">
    <source>
        <dbReference type="ARBA" id="ARBA00022840"/>
    </source>
</evidence>
<feature type="region of interest" description="Disordered" evidence="12">
    <location>
        <begin position="207"/>
        <end position="239"/>
    </location>
</feature>
<evidence type="ECO:0000256" key="6">
    <source>
        <dbReference type="ARBA" id="ARBA00022806"/>
    </source>
</evidence>
<evidence type="ECO:0000256" key="9">
    <source>
        <dbReference type="ARBA" id="ARBA00023172"/>
    </source>
</evidence>
<dbReference type="SUPFAM" id="SSF68906">
    <property type="entry name" value="SAP domain"/>
    <property type="match status" value="1"/>
</dbReference>
<dbReference type="InterPro" id="IPR005161">
    <property type="entry name" value="Ku_N"/>
</dbReference>
<gene>
    <name evidence="15" type="primary">LOC110974898</name>
</gene>
<dbReference type="GO" id="GO:0016787">
    <property type="term" value="F:hydrolase activity"/>
    <property type="evidence" value="ECO:0007669"/>
    <property type="project" value="UniProtKB-KW"/>
</dbReference>
<dbReference type="GeneID" id="110974898"/>
<dbReference type="GO" id="GO:0006310">
    <property type="term" value="P:DNA recombination"/>
    <property type="evidence" value="ECO:0007669"/>
    <property type="project" value="UniProtKB-KW"/>
</dbReference>
<sequence length="567" mass="64209">MSFQKMIVFSNKADHQAVLLLGNDIHILQNLQRPGAPQIEELEALVTDHSSLRSRHGYIADPKLNHALQKCRSLFSQRSDCVTIRRKRIFLFTNLDGPQDPTVQRNSKLEARQLYKEDVEIKLVYFDDESKPFNASLIYNDLLLSKDDAFCGNRCDRDQFDARVFTTKLEAIKGPRRRLHFSLGQDLNIGIGLYNLVQEKKLTKSFSVGQNRNPADKDSSNEGAQLPARNGGILDSSDRQNQYTKEINEAQSGSSPKKELGDDDPGGHWMYSMTYRGKEIKFTEQEKTDLCTFGETGLSLLGFKPRHEMRDGHLRPKIKDDHQLGHPMFVFPDELMVSGSTRLFSALLQRCLARDVVAICRLIVPSAWYLAPSTQIVALLPQKEELDEHGKEICPAGFHLIKLPGPRDLRKVPKRVINKVCGANNKANKMQIDKAKAMIQKLQFSFRSENYENPSLKRHMPTDDIVDNTKPNHAFFAEKADIEIDEFKRTVYPEGYAPAKKQRSQGTANALTTKTMEQHVRDGSITTCTVAQLKAFCVENRLATRGKKADLIREVCGFYNCDPPAAK</sequence>
<comment type="similarity">
    <text evidence="2">Belongs to the ku70 family.</text>
</comment>
<dbReference type="GO" id="GO:0000723">
    <property type="term" value="P:telomere maintenance"/>
    <property type="evidence" value="ECO:0007669"/>
    <property type="project" value="InterPro"/>
</dbReference>
<evidence type="ECO:0000313" key="14">
    <source>
        <dbReference type="Proteomes" id="UP000694845"/>
    </source>
</evidence>
<dbReference type="InterPro" id="IPR036465">
    <property type="entry name" value="vWFA_dom_sf"/>
</dbReference>
<dbReference type="Pfam" id="PF03731">
    <property type="entry name" value="Ku_N"/>
    <property type="match status" value="1"/>
</dbReference>
<keyword evidence="8" id="KW-0238">DNA-binding</keyword>
<dbReference type="GO" id="GO:0003684">
    <property type="term" value="F:damaged DNA binding"/>
    <property type="evidence" value="ECO:0007669"/>
    <property type="project" value="InterPro"/>
</dbReference>
<dbReference type="PANTHER" id="PTHR12604:SF2">
    <property type="entry name" value="X-RAY REPAIR CROSS-COMPLEMENTING PROTEIN 6"/>
    <property type="match status" value="1"/>
</dbReference>
<name>A0A8B7XRA3_ACAPL</name>
<dbReference type="Proteomes" id="UP000694845">
    <property type="component" value="Unplaced"/>
</dbReference>
<dbReference type="InterPro" id="IPR036361">
    <property type="entry name" value="SAP_dom_sf"/>
</dbReference>
<dbReference type="InterPro" id="IPR027388">
    <property type="entry name" value="Ku70_bridge/pillars_dom_sf"/>
</dbReference>
<feature type="domain" description="Ku" evidence="13">
    <location>
        <begin position="257"/>
        <end position="420"/>
    </location>
</feature>